<dbReference type="SUPFAM" id="SSF53850">
    <property type="entry name" value="Periplasmic binding protein-like II"/>
    <property type="match status" value="1"/>
</dbReference>
<dbReference type="PANTHER" id="PTHR43649:SF12">
    <property type="entry name" value="DIACETYLCHITOBIOSE BINDING PROTEIN DASA"/>
    <property type="match status" value="1"/>
</dbReference>
<dbReference type="Gene3D" id="3.40.190.10">
    <property type="entry name" value="Periplasmic binding protein-like II"/>
    <property type="match status" value="2"/>
</dbReference>
<gene>
    <name evidence="3" type="ORF">ERS852407_01441</name>
</gene>
<dbReference type="Pfam" id="PF01547">
    <property type="entry name" value="SBP_bac_1"/>
    <property type="match status" value="1"/>
</dbReference>
<feature type="compositionally biased region" description="Basic and acidic residues" evidence="1">
    <location>
        <begin position="41"/>
        <end position="54"/>
    </location>
</feature>
<evidence type="ECO:0000256" key="1">
    <source>
        <dbReference type="SAM" id="MobiDB-lite"/>
    </source>
</evidence>
<sequence length="453" mass="48874">MKKTGKAVALMTALAVTGALLGGCAGGTADSKTEAGQTEAGKTEAGKGAEDSAKTEAAGGNAAEGTVKEDIRVVTYFAGSDAYAPVWKEVCADYMKDHPGITIVDESQPTSGSNDLFKTKVQADLAAGNPADLVLYYTGEAYTKTFEDSGLFVDFGDILKADPEWAGNFKESPLENVQYQGKQYALPFIGYYEGMFYNKALFEQYGLEEPTTWENIMKANEVFSQNDIVTLSMSLGMPYITTENFIMGASGKENHRNYFDDSWGIAIDCIAELYQKGGLPKDTFTISEDDVRLLFSEGKAAMMINGSWCTESLQGNPDMRIISMPTLPGGTGGENSAIAGFSSGWHMTKAANERSGETLKFLKYMTSPETMARFIAYGGSPAIVCDAPENSSELLKSAVTMLEKAQYQDAALDSQVNHEAYETLNNGIQYVCEGQMTSAEVLKQAKQLNESGQ</sequence>
<dbReference type="EMBL" id="CYZE01000003">
    <property type="protein sequence ID" value="CUN94127.1"/>
    <property type="molecule type" value="Genomic_DNA"/>
</dbReference>
<dbReference type="InterPro" id="IPR050490">
    <property type="entry name" value="Bact_solute-bd_prot1"/>
</dbReference>
<feature type="chain" id="PRO_5039157430" evidence="2">
    <location>
        <begin position="22"/>
        <end position="453"/>
    </location>
</feature>
<dbReference type="PROSITE" id="PS51257">
    <property type="entry name" value="PROKAR_LIPOPROTEIN"/>
    <property type="match status" value="1"/>
</dbReference>
<feature type="region of interest" description="Disordered" evidence="1">
    <location>
        <begin position="28"/>
        <end position="62"/>
    </location>
</feature>
<organism evidence="3 4">
    <name type="scientific">Hungatella hathewayi</name>
    <dbReference type="NCBI Taxonomy" id="154046"/>
    <lineage>
        <taxon>Bacteria</taxon>
        <taxon>Bacillati</taxon>
        <taxon>Bacillota</taxon>
        <taxon>Clostridia</taxon>
        <taxon>Lachnospirales</taxon>
        <taxon>Lachnospiraceae</taxon>
        <taxon>Hungatella</taxon>
    </lineage>
</organism>
<keyword evidence="2" id="KW-0732">Signal</keyword>
<reference evidence="3 4" key="1">
    <citation type="submission" date="2015-09" db="EMBL/GenBank/DDBJ databases">
        <authorList>
            <consortium name="Pathogen Informatics"/>
        </authorList>
    </citation>
    <scope>NUCLEOTIDE SEQUENCE [LARGE SCALE GENOMIC DNA]</scope>
    <source>
        <strain evidence="3 4">2789STDY5608850</strain>
    </source>
</reference>
<proteinExistence type="predicted"/>
<dbReference type="PANTHER" id="PTHR43649">
    <property type="entry name" value="ARABINOSE-BINDING PROTEIN-RELATED"/>
    <property type="match status" value="1"/>
</dbReference>
<accession>A0A174AZW4</accession>
<protein>
    <submittedName>
        <fullName evidence="3">ABC transporter permease subunit</fullName>
    </submittedName>
</protein>
<evidence type="ECO:0000313" key="3">
    <source>
        <dbReference type="EMBL" id="CUN94127.1"/>
    </source>
</evidence>
<dbReference type="AlphaFoldDB" id="A0A174AZW4"/>
<dbReference type="InterPro" id="IPR006059">
    <property type="entry name" value="SBP"/>
</dbReference>
<dbReference type="RefSeq" id="WP_055653845.1">
    <property type="nucleotide sequence ID" value="NZ_CABIXC010000003.1"/>
</dbReference>
<evidence type="ECO:0000313" key="4">
    <source>
        <dbReference type="Proteomes" id="UP000095651"/>
    </source>
</evidence>
<evidence type="ECO:0000256" key="2">
    <source>
        <dbReference type="SAM" id="SignalP"/>
    </source>
</evidence>
<dbReference type="Proteomes" id="UP000095651">
    <property type="component" value="Unassembled WGS sequence"/>
</dbReference>
<feature type="signal peptide" evidence="2">
    <location>
        <begin position="1"/>
        <end position="21"/>
    </location>
</feature>
<name>A0A174AZW4_9FIRM</name>